<dbReference type="GO" id="GO:0005737">
    <property type="term" value="C:cytoplasm"/>
    <property type="evidence" value="ECO:0007669"/>
    <property type="project" value="TreeGrafter"/>
</dbReference>
<organism evidence="3 4">
    <name type="scientific">Bermanella marisrubri</name>
    <dbReference type="NCBI Taxonomy" id="207949"/>
    <lineage>
        <taxon>Bacteria</taxon>
        <taxon>Pseudomonadati</taxon>
        <taxon>Pseudomonadota</taxon>
        <taxon>Gammaproteobacteria</taxon>
        <taxon>Oceanospirillales</taxon>
        <taxon>Oceanospirillaceae</taxon>
        <taxon>Bermanella</taxon>
    </lineage>
</organism>
<dbReference type="NCBIfam" id="TIGR00049">
    <property type="entry name" value="iron-sulfur cluster assembly accessory protein"/>
    <property type="match status" value="1"/>
</dbReference>
<proteinExistence type="inferred from homology"/>
<evidence type="ECO:0000259" key="2">
    <source>
        <dbReference type="Pfam" id="PF01521"/>
    </source>
</evidence>
<gene>
    <name evidence="3" type="ORF">RED65_06087</name>
</gene>
<dbReference type="EMBL" id="AAQH01000014">
    <property type="protein sequence ID" value="EAT11694.1"/>
    <property type="molecule type" value="Genomic_DNA"/>
</dbReference>
<feature type="domain" description="Core" evidence="2">
    <location>
        <begin position="14"/>
        <end position="114"/>
    </location>
</feature>
<reference evidence="3 4" key="1">
    <citation type="submission" date="2006-03" db="EMBL/GenBank/DDBJ databases">
        <authorList>
            <person name="Pinhassi J."/>
            <person name="Pedros-Alio C."/>
            <person name="Ferriera S."/>
            <person name="Johnson J."/>
            <person name="Kravitz S."/>
            <person name="Halpern A."/>
            <person name="Remington K."/>
            <person name="Beeson K."/>
            <person name="Tran B."/>
            <person name="Rogers Y.-H."/>
            <person name="Friedman R."/>
            <person name="Venter J.C."/>
        </authorList>
    </citation>
    <scope>NUCLEOTIDE SEQUENCE [LARGE SCALE GENOMIC DNA]</scope>
    <source>
        <strain evidence="3 4">RED65</strain>
    </source>
</reference>
<dbReference type="GO" id="GO:0016226">
    <property type="term" value="P:iron-sulfur cluster assembly"/>
    <property type="evidence" value="ECO:0007669"/>
    <property type="project" value="InterPro"/>
</dbReference>
<dbReference type="SUPFAM" id="SSF89360">
    <property type="entry name" value="HesB-like domain"/>
    <property type="match status" value="1"/>
</dbReference>
<comment type="caution">
    <text evidence="3">The sequence shown here is derived from an EMBL/GenBank/DDBJ whole genome shotgun (WGS) entry which is preliminary data.</text>
</comment>
<dbReference type="PANTHER" id="PTHR10072:SF41">
    <property type="entry name" value="IRON-SULFUR CLUSTER ASSEMBLY 1 HOMOLOG, MITOCHONDRIAL"/>
    <property type="match status" value="1"/>
</dbReference>
<comment type="similarity">
    <text evidence="1">Belongs to the HesB/IscA family.</text>
</comment>
<dbReference type="AlphaFoldDB" id="Q1N0H0"/>
<dbReference type="STRING" id="207949.RED65_06087"/>
<dbReference type="GO" id="GO:0051537">
    <property type="term" value="F:2 iron, 2 sulfur cluster binding"/>
    <property type="evidence" value="ECO:0007669"/>
    <property type="project" value="TreeGrafter"/>
</dbReference>
<dbReference type="OrthoDB" id="9801228at2"/>
<accession>Q1N0H0</accession>
<evidence type="ECO:0000313" key="3">
    <source>
        <dbReference type="EMBL" id="EAT11694.1"/>
    </source>
</evidence>
<dbReference type="RefSeq" id="WP_007016464.1">
    <property type="nucleotide sequence ID" value="NZ_AAQH01000014.1"/>
</dbReference>
<dbReference type="Gene3D" id="2.60.300.12">
    <property type="entry name" value="HesB-like domain"/>
    <property type="match status" value="1"/>
</dbReference>
<dbReference type="HOGENOM" id="CLU_069054_5_1_6"/>
<dbReference type="InterPro" id="IPR000361">
    <property type="entry name" value="ATAP_core_dom"/>
</dbReference>
<evidence type="ECO:0000313" key="4">
    <source>
        <dbReference type="Proteomes" id="UP000004263"/>
    </source>
</evidence>
<sequence length="118" mass="12851">MSEVGSFSPEDVTVSMTEKAVQYARKQLQSANDQYIVLGVKKSGCSGFMYDLKLKAELEGNEKAFSVADDVTLYVTSEALTYVNGTEIDYTTEGLNSSMVFKNPNAKDQCGCGESFSI</sequence>
<dbReference type="Proteomes" id="UP000004263">
    <property type="component" value="Unassembled WGS sequence"/>
</dbReference>
<dbReference type="InterPro" id="IPR050322">
    <property type="entry name" value="Fe-S_cluster_asmbl/transfer"/>
</dbReference>
<keyword evidence="4" id="KW-1185">Reference proteome</keyword>
<dbReference type="Pfam" id="PF01521">
    <property type="entry name" value="Fe-S_biosyn"/>
    <property type="match status" value="1"/>
</dbReference>
<name>Q1N0H0_9GAMM</name>
<dbReference type="InterPro" id="IPR016092">
    <property type="entry name" value="ATAP"/>
</dbReference>
<evidence type="ECO:0000256" key="1">
    <source>
        <dbReference type="ARBA" id="ARBA00006718"/>
    </source>
</evidence>
<dbReference type="InterPro" id="IPR035903">
    <property type="entry name" value="HesB-like_dom_sf"/>
</dbReference>
<protein>
    <recommendedName>
        <fullName evidence="2">Core domain-containing protein</fullName>
    </recommendedName>
</protein>
<dbReference type="PANTHER" id="PTHR10072">
    <property type="entry name" value="IRON-SULFUR CLUSTER ASSEMBLY PROTEIN"/>
    <property type="match status" value="1"/>
</dbReference>